<gene>
    <name evidence="3" type="ORF">CAMP_LOCUS5452</name>
</gene>
<accession>A0A9P1IDQ4</accession>
<feature type="compositionally biased region" description="Basic and acidic residues" evidence="1">
    <location>
        <begin position="85"/>
        <end position="102"/>
    </location>
</feature>
<feature type="signal peptide" evidence="2">
    <location>
        <begin position="1"/>
        <end position="25"/>
    </location>
</feature>
<comment type="caution">
    <text evidence="3">The sequence shown here is derived from an EMBL/GenBank/DDBJ whole genome shotgun (WGS) entry which is preliminary data.</text>
</comment>
<feature type="region of interest" description="Disordered" evidence="1">
    <location>
        <begin position="59"/>
        <end position="104"/>
    </location>
</feature>
<evidence type="ECO:0000256" key="1">
    <source>
        <dbReference type="SAM" id="MobiDB-lite"/>
    </source>
</evidence>
<sequence>MKKKTGAAVFLLRIFGTCIVHVSNPIHTIVVKAEGDNEILTEKAKTRMKFNLIRLKEEEGGGRDAEKENEGTSIGRGQRSVVLNDQRRNKTKNEEKERERQKQSGLLLTEVAKARLAKQGGESDEKYPANLPENKRAEFVQLRSAASAASLNAQIQLSKMLIDENVIQLESALEMTESGYNQDIRPSINMVHFKIWLIGVTKFLNDAILELTEKHPSTPNDFAILLPASFSKNSIWTLRTISNIIEVEQGKLKK</sequence>
<feature type="chain" id="PRO_5044232078" evidence="2">
    <location>
        <begin position="26"/>
        <end position="254"/>
    </location>
</feature>
<organism evidence="3 4">
    <name type="scientific">Caenorhabditis angaria</name>
    <dbReference type="NCBI Taxonomy" id="860376"/>
    <lineage>
        <taxon>Eukaryota</taxon>
        <taxon>Metazoa</taxon>
        <taxon>Ecdysozoa</taxon>
        <taxon>Nematoda</taxon>
        <taxon>Chromadorea</taxon>
        <taxon>Rhabditida</taxon>
        <taxon>Rhabditina</taxon>
        <taxon>Rhabditomorpha</taxon>
        <taxon>Rhabditoidea</taxon>
        <taxon>Rhabditidae</taxon>
        <taxon>Peloderinae</taxon>
        <taxon>Caenorhabditis</taxon>
    </lineage>
</organism>
<name>A0A9P1IDQ4_9PELO</name>
<protein>
    <submittedName>
        <fullName evidence="3">Uncharacterized protein</fullName>
    </submittedName>
</protein>
<reference evidence="3" key="1">
    <citation type="submission" date="2022-11" db="EMBL/GenBank/DDBJ databases">
        <authorList>
            <person name="Kikuchi T."/>
        </authorList>
    </citation>
    <scope>NUCLEOTIDE SEQUENCE</scope>
    <source>
        <strain evidence="3">PS1010</strain>
    </source>
</reference>
<evidence type="ECO:0000313" key="4">
    <source>
        <dbReference type="Proteomes" id="UP001152747"/>
    </source>
</evidence>
<evidence type="ECO:0000256" key="2">
    <source>
        <dbReference type="SAM" id="SignalP"/>
    </source>
</evidence>
<keyword evidence="2" id="KW-0732">Signal</keyword>
<keyword evidence="4" id="KW-1185">Reference proteome</keyword>
<dbReference type="AlphaFoldDB" id="A0A9P1IDQ4"/>
<dbReference type="Proteomes" id="UP001152747">
    <property type="component" value="Unassembled WGS sequence"/>
</dbReference>
<feature type="compositionally biased region" description="Basic and acidic residues" evidence="1">
    <location>
        <begin position="59"/>
        <end position="70"/>
    </location>
</feature>
<evidence type="ECO:0000313" key="3">
    <source>
        <dbReference type="EMBL" id="CAI5442815.1"/>
    </source>
</evidence>
<dbReference type="EMBL" id="CANHGI010000002">
    <property type="protein sequence ID" value="CAI5442815.1"/>
    <property type="molecule type" value="Genomic_DNA"/>
</dbReference>
<proteinExistence type="predicted"/>